<dbReference type="CDD" id="cd00038">
    <property type="entry name" value="CAP_ED"/>
    <property type="match status" value="1"/>
</dbReference>
<proteinExistence type="inferred from homology"/>
<dbReference type="PANTHER" id="PTHR14226">
    <property type="entry name" value="NEUROPATHY TARGET ESTERASE/SWISS CHEESE D.MELANOGASTER"/>
    <property type="match status" value="1"/>
</dbReference>
<evidence type="ECO:0000259" key="6">
    <source>
        <dbReference type="PROSITE" id="PS51635"/>
    </source>
</evidence>
<dbReference type="InterPro" id="IPR050301">
    <property type="entry name" value="NTE"/>
</dbReference>
<name>A0A3B0RT63_9ZZZZ</name>
<dbReference type="SUPFAM" id="SSF52151">
    <property type="entry name" value="FabD/lysophospholipase-like"/>
    <property type="match status" value="1"/>
</dbReference>
<comment type="similarity">
    <text evidence="1">Belongs to the NTE family.</text>
</comment>
<feature type="domain" description="Cyclic nucleotide-binding" evidence="5">
    <location>
        <begin position="18"/>
        <end position="138"/>
    </location>
</feature>
<dbReference type="PROSITE" id="PS50042">
    <property type="entry name" value="CNMP_BINDING_3"/>
    <property type="match status" value="1"/>
</dbReference>
<dbReference type="AlphaFoldDB" id="A0A3B0RT63"/>
<dbReference type="InterPro" id="IPR014710">
    <property type="entry name" value="RmlC-like_jellyroll"/>
</dbReference>
<dbReference type="SMART" id="SM00100">
    <property type="entry name" value="cNMP"/>
    <property type="match status" value="1"/>
</dbReference>
<dbReference type="SUPFAM" id="SSF51206">
    <property type="entry name" value="cAMP-binding domain-like"/>
    <property type="match status" value="1"/>
</dbReference>
<dbReference type="Gene3D" id="3.40.1090.10">
    <property type="entry name" value="Cytosolic phospholipase A2 catalytic domain"/>
    <property type="match status" value="1"/>
</dbReference>
<dbReference type="InterPro" id="IPR016035">
    <property type="entry name" value="Acyl_Trfase/lysoPLipase"/>
</dbReference>
<evidence type="ECO:0000256" key="2">
    <source>
        <dbReference type="ARBA" id="ARBA00022801"/>
    </source>
</evidence>
<reference evidence="7" key="1">
    <citation type="submission" date="2018-06" db="EMBL/GenBank/DDBJ databases">
        <authorList>
            <person name="Zhirakovskaya E."/>
        </authorList>
    </citation>
    <scope>NUCLEOTIDE SEQUENCE</scope>
</reference>
<evidence type="ECO:0000259" key="5">
    <source>
        <dbReference type="PROSITE" id="PS50042"/>
    </source>
</evidence>
<dbReference type="GO" id="GO:0016042">
    <property type="term" value="P:lipid catabolic process"/>
    <property type="evidence" value="ECO:0007669"/>
    <property type="project" value="UniProtKB-KW"/>
</dbReference>
<gene>
    <name evidence="7" type="ORF">MNBD_ALPHA06-1027</name>
</gene>
<sequence>MAELSDKLTFEDLAEIAILADTTKGALKAAAKAAKWVRLPGGKPLFLAGDIADSIYFVKSGVLGAFHLGADAELELLGYIRPGEPVGEMAFLAAAPHASPVYALRDAELICLPRAAFDKLSRKSPGLMRALTQMTVMRLRSNNRQNAESRSQPKVFAMLATSPTIAPEHLAKQLAKQLGKMGISSIIIGPDAKDSSPEWFDKQEQNHDVVLMHSPIADDGWFRLCLRQADRLWILGRADARPSDPLLPVEDSPARAMRLVDVILLHNKGVSEVSAGHDWKKAAGAARIFHWRNGNQDDIARIARTAAGRSVGLVLSGGGARAYAHIGAVRALREANIPIDFCGGTSMGAIIAANVAMGWDDEQIENCIMDAFVKSNPVDDYVLPVVSLTGGAKV</sequence>
<dbReference type="GO" id="GO:0004622">
    <property type="term" value="F:phosphatidylcholine lysophospholipase activity"/>
    <property type="evidence" value="ECO:0007669"/>
    <property type="project" value="UniProtKB-ARBA"/>
</dbReference>
<evidence type="ECO:0000256" key="3">
    <source>
        <dbReference type="ARBA" id="ARBA00022963"/>
    </source>
</evidence>
<keyword evidence="2" id="KW-0378">Hydrolase</keyword>
<dbReference type="Pfam" id="PF00027">
    <property type="entry name" value="cNMP_binding"/>
    <property type="match status" value="1"/>
</dbReference>
<keyword evidence="4" id="KW-0443">Lipid metabolism</keyword>
<evidence type="ECO:0000313" key="7">
    <source>
        <dbReference type="EMBL" id="VAV96944.1"/>
    </source>
</evidence>
<dbReference type="Pfam" id="PF01734">
    <property type="entry name" value="Patatin"/>
    <property type="match status" value="1"/>
</dbReference>
<feature type="non-terminal residue" evidence="7">
    <location>
        <position position="394"/>
    </location>
</feature>
<dbReference type="InterPro" id="IPR000595">
    <property type="entry name" value="cNMP-bd_dom"/>
</dbReference>
<dbReference type="Gene3D" id="2.60.120.10">
    <property type="entry name" value="Jelly Rolls"/>
    <property type="match status" value="1"/>
</dbReference>
<evidence type="ECO:0000256" key="1">
    <source>
        <dbReference type="ARBA" id="ARBA00006636"/>
    </source>
</evidence>
<dbReference type="EMBL" id="UOEE01000235">
    <property type="protein sequence ID" value="VAV96944.1"/>
    <property type="molecule type" value="Genomic_DNA"/>
</dbReference>
<keyword evidence="3" id="KW-0442">Lipid degradation</keyword>
<dbReference type="GO" id="GO:0008233">
    <property type="term" value="F:peptidase activity"/>
    <property type="evidence" value="ECO:0007669"/>
    <property type="project" value="UniProtKB-KW"/>
</dbReference>
<dbReference type="PANTHER" id="PTHR14226:SF29">
    <property type="entry name" value="NEUROPATHY TARGET ESTERASE SWS"/>
    <property type="match status" value="1"/>
</dbReference>
<feature type="domain" description="PNPLA" evidence="6">
    <location>
        <begin position="313"/>
        <end position="394"/>
    </location>
</feature>
<evidence type="ECO:0000256" key="4">
    <source>
        <dbReference type="ARBA" id="ARBA00023098"/>
    </source>
</evidence>
<dbReference type="GO" id="GO:0006508">
    <property type="term" value="P:proteolysis"/>
    <property type="evidence" value="ECO:0007669"/>
    <property type="project" value="UniProtKB-KW"/>
</dbReference>
<protein>
    <submittedName>
        <fullName evidence="7">Serine protease</fullName>
    </submittedName>
</protein>
<accession>A0A3B0RT63</accession>
<dbReference type="PROSITE" id="PS51635">
    <property type="entry name" value="PNPLA"/>
    <property type="match status" value="1"/>
</dbReference>
<dbReference type="InterPro" id="IPR018490">
    <property type="entry name" value="cNMP-bd_dom_sf"/>
</dbReference>
<dbReference type="InterPro" id="IPR002641">
    <property type="entry name" value="PNPLA_dom"/>
</dbReference>
<keyword evidence="7" id="KW-0645">Protease</keyword>
<organism evidence="7">
    <name type="scientific">hydrothermal vent metagenome</name>
    <dbReference type="NCBI Taxonomy" id="652676"/>
    <lineage>
        <taxon>unclassified sequences</taxon>
        <taxon>metagenomes</taxon>
        <taxon>ecological metagenomes</taxon>
    </lineage>
</organism>